<evidence type="ECO:0000256" key="1">
    <source>
        <dbReference type="ARBA" id="ARBA00001974"/>
    </source>
</evidence>
<dbReference type="OrthoDB" id="2219495at2759"/>
<dbReference type="AlphaFoldDB" id="A0A167Y5F3"/>
<gene>
    <name evidence="7" type="ORF">SPI_02652</name>
</gene>
<organism evidence="7 8">
    <name type="scientific">Niveomyces insectorum RCEF 264</name>
    <dbReference type="NCBI Taxonomy" id="1081102"/>
    <lineage>
        <taxon>Eukaryota</taxon>
        <taxon>Fungi</taxon>
        <taxon>Dikarya</taxon>
        <taxon>Ascomycota</taxon>
        <taxon>Pezizomycotina</taxon>
        <taxon>Sordariomycetes</taxon>
        <taxon>Hypocreomycetidae</taxon>
        <taxon>Hypocreales</taxon>
        <taxon>Cordycipitaceae</taxon>
        <taxon>Niveomyces</taxon>
    </lineage>
</organism>
<sequence>MAPSKPSDKVIIVGGGTFGTSTAFHLAQKGYKNVTVLDRWPAPSKEAAGTDLNKVVRTEYPEPLYAKLATDAQKLWRDEAGLYAGLFHQTGWIIAASDRSMPFVTNSIQTAKKLGVPPARAITTGEIHQRWPELSGRFPGWQSFWSEAGAWVNAGEGIRRMAAAAVRAGVQYIAGEAGHAVQLLFDASARCIGVQCADGSCYFGDQILLSTGAAAGGLLDLKGQIVAKGHTIGHIHLTAEERAKYKNIPIVDHLEGGMFFPPQEDGIMKIAAVHFVTNYAPSHPSVSLPRYRSDHVTDGIPITVEAKMRKWMREVIPELADRKWDETRICWDGDMPDYNFLITPSPEHENLTVAVGGSAHGFKFLPVIGHYIAQAMEKTLDPDIAKKWKWRPEVTKMSTFEDNPHPFTPEDLNDVPGWRPVASKL</sequence>
<keyword evidence="5" id="KW-0560">Oxidoreductase</keyword>
<dbReference type="InterPro" id="IPR045170">
    <property type="entry name" value="MTOX"/>
</dbReference>
<dbReference type="PANTHER" id="PTHR10961">
    <property type="entry name" value="PEROXISOMAL SARCOSINE OXIDASE"/>
    <property type="match status" value="1"/>
</dbReference>
<dbReference type="PANTHER" id="PTHR10961:SF26">
    <property type="entry name" value="L-SACCHAROPINE OXIDASE"/>
    <property type="match status" value="1"/>
</dbReference>
<accession>A0A167Y5F3</accession>
<dbReference type="Gene3D" id="3.30.9.10">
    <property type="entry name" value="D-Amino Acid Oxidase, subunit A, domain 2"/>
    <property type="match status" value="1"/>
</dbReference>
<evidence type="ECO:0000256" key="2">
    <source>
        <dbReference type="ARBA" id="ARBA00010989"/>
    </source>
</evidence>
<proteinExistence type="inferred from homology"/>
<reference evidence="7 8" key="1">
    <citation type="journal article" date="2016" name="Genome Biol. Evol.">
        <title>Divergent and convergent evolution of fungal pathogenicity.</title>
        <authorList>
            <person name="Shang Y."/>
            <person name="Xiao G."/>
            <person name="Zheng P."/>
            <person name="Cen K."/>
            <person name="Zhan S."/>
            <person name="Wang C."/>
        </authorList>
    </citation>
    <scope>NUCLEOTIDE SEQUENCE [LARGE SCALE GENOMIC DNA]</scope>
    <source>
        <strain evidence="7 8">RCEF 264</strain>
    </source>
</reference>
<evidence type="ECO:0000313" key="7">
    <source>
        <dbReference type="EMBL" id="OAA65865.1"/>
    </source>
</evidence>
<dbReference type="Gene3D" id="3.50.50.60">
    <property type="entry name" value="FAD/NAD(P)-binding domain"/>
    <property type="match status" value="1"/>
</dbReference>
<protein>
    <submittedName>
        <fullName evidence="7">FAD dependent oxidoreductase</fullName>
    </submittedName>
</protein>
<keyword evidence="8" id="KW-1185">Reference proteome</keyword>
<dbReference type="InterPro" id="IPR036188">
    <property type="entry name" value="FAD/NAD-bd_sf"/>
</dbReference>
<evidence type="ECO:0000256" key="3">
    <source>
        <dbReference type="ARBA" id="ARBA00022630"/>
    </source>
</evidence>
<dbReference type="EMBL" id="AZHD01000003">
    <property type="protein sequence ID" value="OAA65865.1"/>
    <property type="molecule type" value="Genomic_DNA"/>
</dbReference>
<evidence type="ECO:0000256" key="4">
    <source>
        <dbReference type="ARBA" id="ARBA00022827"/>
    </source>
</evidence>
<keyword evidence="3" id="KW-0285">Flavoprotein</keyword>
<evidence type="ECO:0000259" key="6">
    <source>
        <dbReference type="Pfam" id="PF01266"/>
    </source>
</evidence>
<dbReference type="STRING" id="1081102.A0A167Y5F3"/>
<dbReference type="Proteomes" id="UP000076874">
    <property type="component" value="Unassembled WGS sequence"/>
</dbReference>
<dbReference type="GO" id="GO:0008115">
    <property type="term" value="F:sarcosine oxidase activity"/>
    <property type="evidence" value="ECO:0007669"/>
    <property type="project" value="TreeGrafter"/>
</dbReference>
<dbReference type="SUPFAM" id="SSF51905">
    <property type="entry name" value="FAD/NAD(P)-binding domain"/>
    <property type="match status" value="1"/>
</dbReference>
<feature type="domain" description="FAD dependent oxidoreductase" evidence="6">
    <location>
        <begin position="9"/>
        <end position="374"/>
    </location>
</feature>
<evidence type="ECO:0000313" key="8">
    <source>
        <dbReference type="Proteomes" id="UP000076874"/>
    </source>
</evidence>
<comment type="cofactor">
    <cofactor evidence="1">
        <name>FAD</name>
        <dbReference type="ChEBI" id="CHEBI:57692"/>
    </cofactor>
</comment>
<evidence type="ECO:0000256" key="5">
    <source>
        <dbReference type="ARBA" id="ARBA00023002"/>
    </source>
</evidence>
<dbReference type="GO" id="GO:0051698">
    <property type="term" value="F:saccharopine oxidase activity"/>
    <property type="evidence" value="ECO:0007669"/>
    <property type="project" value="TreeGrafter"/>
</dbReference>
<dbReference type="GO" id="GO:0050660">
    <property type="term" value="F:flavin adenine dinucleotide binding"/>
    <property type="evidence" value="ECO:0007669"/>
    <property type="project" value="InterPro"/>
</dbReference>
<dbReference type="Pfam" id="PF01266">
    <property type="entry name" value="DAO"/>
    <property type="match status" value="1"/>
</dbReference>
<dbReference type="InterPro" id="IPR006076">
    <property type="entry name" value="FAD-dep_OxRdtase"/>
</dbReference>
<name>A0A167Y5F3_9HYPO</name>
<keyword evidence="4" id="KW-0274">FAD</keyword>
<comment type="similarity">
    <text evidence="2">Belongs to the MSOX/MTOX family.</text>
</comment>
<comment type="caution">
    <text evidence="7">The sequence shown here is derived from an EMBL/GenBank/DDBJ whole genome shotgun (WGS) entry which is preliminary data.</text>
</comment>